<evidence type="ECO:0000256" key="5">
    <source>
        <dbReference type="ARBA" id="ARBA00023136"/>
    </source>
</evidence>
<evidence type="ECO:0000256" key="7">
    <source>
        <dbReference type="SAM" id="Phobius"/>
    </source>
</evidence>
<feature type="signal peptide" evidence="8">
    <location>
        <begin position="1"/>
        <end position="20"/>
    </location>
</feature>
<dbReference type="STRING" id="1774969.AUC69_01990"/>
<dbReference type="InterPro" id="IPR025857">
    <property type="entry name" value="MacB_PCD"/>
</dbReference>
<feature type="transmembrane region" description="Helical" evidence="7">
    <location>
        <begin position="401"/>
        <end position="424"/>
    </location>
</feature>
<dbReference type="InterPro" id="IPR003838">
    <property type="entry name" value="ABC3_permease_C"/>
</dbReference>
<evidence type="ECO:0000259" key="10">
    <source>
        <dbReference type="Pfam" id="PF12704"/>
    </source>
</evidence>
<feature type="transmembrane region" description="Helical" evidence="7">
    <location>
        <begin position="332"/>
        <end position="354"/>
    </location>
</feature>
<evidence type="ECO:0000256" key="3">
    <source>
        <dbReference type="ARBA" id="ARBA00022692"/>
    </source>
</evidence>
<comment type="subcellular location">
    <subcellularLocation>
        <location evidence="1">Cell membrane</location>
        <topology evidence="1">Multi-pass membrane protein</topology>
    </subcellularLocation>
</comment>
<evidence type="ECO:0000256" key="8">
    <source>
        <dbReference type="SAM" id="SignalP"/>
    </source>
</evidence>
<organism evidence="11 12">
    <name type="scientific">Methyloceanibacter superfactus</name>
    <dbReference type="NCBI Taxonomy" id="1774969"/>
    <lineage>
        <taxon>Bacteria</taxon>
        <taxon>Pseudomonadati</taxon>
        <taxon>Pseudomonadota</taxon>
        <taxon>Alphaproteobacteria</taxon>
        <taxon>Hyphomicrobiales</taxon>
        <taxon>Hyphomicrobiaceae</taxon>
        <taxon>Methyloceanibacter</taxon>
    </lineage>
</organism>
<proteinExistence type="predicted"/>
<evidence type="ECO:0000256" key="1">
    <source>
        <dbReference type="ARBA" id="ARBA00004651"/>
    </source>
</evidence>
<accession>A0A1E3VR63</accession>
<feature type="chain" id="PRO_5009138482" description="ABC3 transporter permease protein domain-containing protein" evidence="8">
    <location>
        <begin position="21"/>
        <end position="594"/>
    </location>
</feature>
<feature type="transmembrane region" description="Helical" evidence="7">
    <location>
        <begin position="289"/>
        <end position="312"/>
    </location>
</feature>
<name>A0A1E3VR63_9HYPH</name>
<evidence type="ECO:0000313" key="11">
    <source>
        <dbReference type="EMBL" id="ODR96018.1"/>
    </source>
</evidence>
<dbReference type="GO" id="GO:0005886">
    <property type="term" value="C:plasma membrane"/>
    <property type="evidence" value="ECO:0007669"/>
    <property type="project" value="UniProtKB-SubCell"/>
</dbReference>
<keyword evidence="3 7" id="KW-0812">Transmembrane</keyword>
<feature type="transmembrane region" description="Helical" evidence="7">
    <location>
        <begin position="456"/>
        <end position="477"/>
    </location>
</feature>
<dbReference type="InterPro" id="IPR038766">
    <property type="entry name" value="Membrane_comp_ABC_pdt"/>
</dbReference>
<keyword evidence="4 7" id="KW-1133">Transmembrane helix</keyword>
<keyword evidence="5 7" id="KW-0472">Membrane</keyword>
<feature type="domain" description="ABC3 transporter permease C-terminal" evidence="9">
    <location>
        <begin position="240"/>
        <end position="359"/>
    </location>
</feature>
<feature type="region of interest" description="Disordered" evidence="6">
    <location>
        <begin position="561"/>
        <end position="594"/>
    </location>
</feature>
<feature type="domain" description="MacB-like periplasmic core" evidence="10">
    <location>
        <begin position="1"/>
        <end position="172"/>
    </location>
</feature>
<feature type="transmembrane region" description="Helical" evidence="7">
    <location>
        <begin position="375"/>
        <end position="395"/>
    </location>
</feature>
<dbReference type="PANTHER" id="PTHR30287">
    <property type="entry name" value="MEMBRANE COMPONENT OF PREDICTED ABC SUPERFAMILY METABOLITE UPTAKE TRANSPORTER"/>
    <property type="match status" value="1"/>
</dbReference>
<evidence type="ECO:0008006" key="13">
    <source>
        <dbReference type="Google" id="ProtNLM"/>
    </source>
</evidence>
<keyword evidence="12" id="KW-1185">Reference proteome</keyword>
<evidence type="ECO:0000256" key="4">
    <source>
        <dbReference type="ARBA" id="ARBA00022989"/>
    </source>
</evidence>
<dbReference type="Proteomes" id="UP000094472">
    <property type="component" value="Unassembled WGS sequence"/>
</dbReference>
<dbReference type="AlphaFoldDB" id="A0A1E3VR63"/>
<feature type="compositionally biased region" description="Low complexity" evidence="6">
    <location>
        <begin position="575"/>
        <end position="594"/>
    </location>
</feature>
<evidence type="ECO:0000313" key="12">
    <source>
        <dbReference type="Proteomes" id="UP000094472"/>
    </source>
</evidence>
<protein>
    <recommendedName>
        <fullName evidence="13">ABC3 transporter permease protein domain-containing protein</fullName>
    </recommendedName>
</protein>
<dbReference type="OrthoDB" id="9775544at2"/>
<gene>
    <name evidence="11" type="ORF">AUC69_01990</name>
</gene>
<dbReference type="Pfam" id="PF02687">
    <property type="entry name" value="FtsX"/>
    <property type="match status" value="1"/>
</dbReference>
<feature type="transmembrane region" description="Helical" evidence="7">
    <location>
        <begin position="237"/>
        <end position="257"/>
    </location>
</feature>
<evidence type="ECO:0000259" key="9">
    <source>
        <dbReference type="Pfam" id="PF02687"/>
    </source>
</evidence>
<keyword evidence="2" id="KW-1003">Cell membrane</keyword>
<dbReference type="PANTHER" id="PTHR30287:SF1">
    <property type="entry name" value="INNER MEMBRANE PROTEIN"/>
    <property type="match status" value="1"/>
</dbReference>
<reference evidence="11 12" key="1">
    <citation type="journal article" date="2016" name="Environ. Microbiol.">
        <title>New Methyloceanibacter diversity from North Sea sediments includes methanotroph containing solely the soluble methane monooxygenase.</title>
        <authorList>
            <person name="Vekeman B."/>
            <person name="Kerckhof F.M."/>
            <person name="Cremers G."/>
            <person name="de Vos P."/>
            <person name="Vandamme P."/>
            <person name="Boon N."/>
            <person name="Op den Camp H.J."/>
            <person name="Heylen K."/>
        </authorList>
    </citation>
    <scope>NUCLEOTIDE SEQUENCE [LARGE SCALE GENOMIC DNA]</scope>
    <source>
        <strain evidence="11 12">R-67175</strain>
    </source>
</reference>
<dbReference type="Pfam" id="PF12704">
    <property type="entry name" value="MacB_PCD"/>
    <property type="match status" value="1"/>
</dbReference>
<keyword evidence="8" id="KW-0732">Signal</keyword>
<evidence type="ECO:0000256" key="2">
    <source>
        <dbReference type="ARBA" id="ARBA00022475"/>
    </source>
</evidence>
<evidence type="ECO:0000256" key="6">
    <source>
        <dbReference type="SAM" id="MobiDB-lite"/>
    </source>
</evidence>
<comment type="caution">
    <text evidence="11">The sequence shown here is derived from an EMBL/GenBank/DDBJ whole genome shotgun (WGS) entry which is preliminary data.</text>
</comment>
<dbReference type="RefSeq" id="WP_083239443.1">
    <property type="nucleotide sequence ID" value="NZ_LPWF01000033.1"/>
</dbReference>
<dbReference type="EMBL" id="LPWF01000033">
    <property type="protein sequence ID" value="ODR96018.1"/>
    <property type="molecule type" value="Genomic_DNA"/>
</dbReference>
<sequence>MLCIALGVAAVAAIGSLAAAFDKALANQGRLLIGGDLSFELIHRQTNPEETAALEKLGEISGSASFRAMARAEDGKSALVEVKAVDDPYPLYGDVAVLEPKDAGPLWRESGVVVAQRVLLDRLGLKVGDPLKIGEATVKIGGILGDQPDRLADRLSYGPKLLMSRDTLERTGLVQPGSLIRWTYRVKMPEAIAIDREALTAARKGIETEFPQAGFAIHDWTDPAPSLRRDAERFTQFINFVGLTALLLGGIGVGNAIQSYMAKKRDIIATFKCLGASSRLVLNVYLIQALLLALIGITIGLVLGALAPAAIAARYADALPIALAVEPHPIPLLVAALAGLLTMVLFVLWPLGRASRISPAVLMRAHLTEESERSALPFAIGSAAAGLALFALAIAASEERIVTAAISAGIVVAFGLLLGFGVIVQRLAARFRRTKPPAWGLALASIGGPGSLARSIAVSLGLGLGLLIAVALIHTSLLTEIESHVEVDAPAYYFLDVEPDDLKTFQDTAKAIEPTAKLDDAPMLRGRIIELNGVSVDKVEVKPDARWVLAGDRGLTYTAPCPAPRPSRKANGGPRAMTARRSCRSTASSPRVSG</sequence>